<dbReference type="Gene3D" id="3.30.1330.60">
    <property type="entry name" value="OmpA-like domain"/>
    <property type="match status" value="1"/>
</dbReference>
<dbReference type="GO" id="GO:0006811">
    <property type="term" value="P:monoatomic ion transport"/>
    <property type="evidence" value="ECO:0007669"/>
    <property type="project" value="UniProtKB-KW"/>
</dbReference>
<dbReference type="InterPro" id="IPR036737">
    <property type="entry name" value="OmpA-like_sf"/>
</dbReference>
<dbReference type="InterPro" id="IPR006664">
    <property type="entry name" value="OMP_bac"/>
</dbReference>
<dbReference type="AlphaFoldDB" id="A0A224AK47"/>
<keyword evidence="7 9" id="KW-0472">Membrane</keyword>
<feature type="domain" description="OmpA-like" evidence="12">
    <location>
        <begin position="338"/>
        <end position="443"/>
    </location>
</feature>
<dbReference type="PRINTS" id="PR01021">
    <property type="entry name" value="OMPADOMAIN"/>
</dbReference>
<dbReference type="InterPro" id="IPR006665">
    <property type="entry name" value="OmpA-like"/>
</dbReference>
<organism evidence="13 14">
    <name type="scientific">Blattabacterium cuenoti STAT</name>
    <dbReference type="NCBI Taxonomy" id="1457030"/>
    <lineage>
        <taxon>Bacteria</taxon>
        <taxon>Pseudomonadati</taxon>
        <taxon>Bacteroidota</taxon>
        <taxon>Flavobacteriia</taxon>
        <taxon>Flavobacteriales</taxon>
        <taxon>Blattabacteriaceae</taxon>
        <taxon>Blattabacterium</taxon>
    </lineage>
</organism>
<evidence type="ECO:0000256" key="7">
    <source>
        <dbReference type="ARBA" id="ARBA00023136"/>
    </source>
</evidence>
<keyword evidence="10" id="KW-0175">Coiled coil</keyword>
<dbReference type="PANTHER" id="PTHR30329:SF21">
    <property type="entry name" value="LIPOPROTEIN YIAD-RELATED"/>
    <property type="match status" value="1"/>
</dbReference>
<dbReference type="Gene3D" id="2.40.160.20">
    <property type="match status" value="1"/>
</dbReference>
<keyword evidence="3" id="KW-1134">Transmembrane beta strand</keyword>
<keyword evidence="6" id="KW-0626">Porin</keyword>
<protein>
    <submittedName>
        <fullName evidence="13">OmpA/MotB domain-containing protein</fullName>
    </submittedName>
</protein>
<evidence type="ECO:0000256" key="6">
    <source>
        <dbReference type="ARBA" id="ARBA00023114"/>
    </source>
</evidence>
<evidence type="ECO:0000259" key="12">
    <source>
        <dbReference type="PROSITE" id="PS51123"/>
    </source>
</evidence>
<keyword evidence="8" id="KW-0998">Cell outer membrane</keyword>
<evidence type="ECO:0000313" key="13">
    <source>
        <dbReference type="EMBL" id="BBA17178.1"/>
    </source>
</evidence>
<dbReference type="RefSeq" id="WP_119305457.1">
    <property type="nucleotide sequence ID" value="NZ_AP014608.1"/>
</dbReference>
<accession>A0A224AK47</accession>
<comment type="subcellular location">
    <subcellularLocation>
        <location evidence="1">Cell outer membrane</location>
        <topology evidence="1">Multi-pass membrane protein</topology>
    </subcellularLocation>
</comment>
<dbReference type="Proteomes" id="UP000263619">
    <property type="component" value="Chromosome"/>
</dbReference>
<feature type="coiled-coil region" evidence="10">
    <location>
        <begin position="245"/>
        <end position="276"/>
    </location>
</feature>
<gene>
    <name evidence="13" type="primary">ompA</name>
    <name evidence="13" type="ORF">STAT_244</name>
</gene>
<evidence type="ECO:0000256" key="1">
    <source>
        <dbReference type="ARBA" id="ARBA00004571"/>
    </source>
</evidence>
<evidence type="ECO:0000256" key="3">
    <source>
        <dbReference type="ARBA" id="ARBA00022452"/>
    </source>
</evidence>
<dbReference type="OrthoDB" id="9805336at2"/>
<dbReference type="PROSITE" id="PS51123">
    <property type="entry name" value="OMPA_2"/>
    <property type="match status" value="1"/>
</dbReference>
<evidence type="ECO:0000256" key="9">
    <source>
        <dbReference type="PROSITE-ProRule" id="PRU00473"/>
    </source>
</evidence>
<dbReference type="InterPro" id="IPR011250">
    <property type="entry name" value="OMP/PagP_B-barrel"/>
</dbReference>
<evidence type="ECO:0000256" key="4">
    <source>
        <dbReference type="ARBA" id="ARBA00022692"/>
    </source>
</evidence>
<dbReference type="GO" id="GO:0005509">
    <property type="term" value="F:calcium ion binding"/>
    <property type="evidence" value="ECO:0007669"/>
    <property type="project" value="InterPro"/>
</dbReference>
<evidence type="ECO:0000256" key="2">
    <source>
        <dbReference type="ARBA" id="ARBA00022448"/>
    </source>
</evidence>
<evidence type="ECO:0000256" key="5">
    <source>
        <dbReference type="ARBA" id="ARBA00023065"/>
    </source>
</evidence>
<dbReference type="GO" id="GO:0009279">
    <property type="term" value="C:cell outer membrane"/>
    <property type="evidence" value="ECO:0007669"/>
    <property type="project" value="UniProtKB-SubCell"/>
</dbReference>
<dbReference type="InterPro" id="IPR050330">
    <property type="entry name" value="Bact_OuterMem_StrucFunc"/>
</dbReference>
<keyword evidence="4" id="KW-0812">Transmembrane</keyword>
<proteinExistence type="predicted"/>
<keyword evidence="2" id="KW-0813">Transport</keyword>
<evidence type="ECO:0000256" key="11">
    <source>
        <dbReference type="SAM" id="SignalP"/>
    </source>
</evidence>
<dbReference type="GO" id="GO:0046930">
    <property type="term" value="C:pore complex"/>
    <property type="evidence" value="ECO:0007669"/>
    <property type="project" value="UniProtKB-KW"/>
</dbReference>
<sequence>MKNVNFFIMALFTFFSSVFSQNLKENWFIRIGAHDINYYPITTYSSSSSSPFPLHTFKDFFIKRNNSFDPSSISNIELEHKIKDHIGLHLGVSLGMVNNSRWNIYDNLFVKLSPGVNLYISPPSNNSNKNKFDPYLRLGIGYHKFNTYLNRELKISEKKYFKTNKKNFFLLDGGIGLNYWLVPNFGFNFQSTYNQVFAKQSNDYLNFWKHNIGLIFRFGDLPIRYNHKKIKTNQDFSSIPSVVPVNDEKEEVVNEKEEVVNEKEEVVNEKEEKESKICCNNDQENEEDSDHDGILDQEDLCPNQLGLKKFKGCPDSDSDNIPDHEDKCPNKFGKKENKGCPDIIFSPFLFDSGSFSLSPRSLKNISKISEIMIHTLPNSKFYINGYADANGNSNFNRVLSIKRARSVFSALVSKGVDSSRIKIRGLGVERKKGRRVEIRIRKL</sequence>
<evidence type="ECO:0000313" key="14">
    <source>
        <dbReference type="Proteomes" id="UP000263619"/>
    </source>
</evidence>
<dbReference type="SUPFAM" id="SSF56925">
    <property type="entry name" value="OMPA-like"/>
    <property type="match status" value="1"/>
</dbReference>
<keyword evidence="5" id="KW-0406">Ion transport</keyword>
<evidence type="ECO:0000256" key="10">
    <source>
        <dbReference type="SAM" id="Coils"/>
    </source>
</evidence>
<keyword evidence="11" id="KW-0732">Signal</keyword>
<dbReference type="GO" id="GO:0015288">
    <property type="term" value="F:porin activity"/>
    <property type="evidence" value="ECO:0007669"/>
    <property type="project" value="UniProtKB-KW"/>
</dbReference>
<dbReference type="CDD" id="cd07185">
    <property type="entry name" value="OmpA_C-like"/>
    <property type="match status" value="1"/>
</dbReference>
<name>A0A224AK47_9FLAO</name>
<dbReference type="SUPFAM" id="SSF103647">
    <property type="entry name" value="TSP type-3 repeat"/>
    <property type="match status" value="1"/>
</dbReference>
<dbReference type="SUPFAM" id="SSF103088">
    <property type="entry name" value="OmpA-like"/>
    <property type="match status" value="1"/>
</dbReference>
<feature type="signal peptide" evidence="11">
    <location>
        <begin position="1"/>
        <end position="20"/>
    </location>
</feature>
<feature type="chain" id="PRO_5012533402" evidence="11">
    <location>
        <begin position="21"/>
        <end position="443"/>
    </location>
</feature>
<dbReference type="Pfam" id="PF00691">
    <property type="entry name" value="OmpA"/>
    <property type="match status" value="1"/>
</dbReference>
<dbReference type="EMBL" id="AP014608">
    <property type="protein sequence ID" value="BBA17178.1"/>
    <property type="molecule type" value="Genomic_DNA"/>
</dbReference>
<keyword evidence="14" id="KW-1185">Reference proteome</keyword>
<dbReference type="PANTHER" id="PTHR30329">
    <property type="entry name" value="STATOR ELEMENT OF FLAGELLAR MOTOR COMPLEX"/>
    <property type="match status" value="1"/>
</dbReference>
<evidence type="ECO:0000256" key="8">
    <source>
        <dbReference type="ARBA" id="ARBA00023237"/>
    </source>
</evidence>
<dbReference type="InterPro" id="IPR028974">
    <property type="entry name" value="TSP_type-3_rpt"/>
</dbReference>
<reference evidence="13 14" key="1">
    <citation type="submission" date="2014-06" db="EMBL/GenBank/DDBJ databases">
        <title>Genome sequence of the intracellular symbiont Blattabacterium cuenoti, strain STAT from the wood feeding cockroach Salganea taiwanensis taiwanensis.</title>
        <authorList>
            <person name="Kinjo Y."/>
            <person name="Ohkuma M."/>
            <person name="Tokuda G."/>
        </authorList>
    </citation>
    <scope>NUCLEOTIDE SEQUENCE [LARGE SCALE GENOMIC DNA]</scope>
    <source>
        <strain evidence="13 14">STAT</strain>
    </source>
</reference>